<feature type="transmembrane region" description="Helical" evidence="1">
    <location>
        <begin position="37"/>
        <end position="57"/>
    </location>
</feature>
<comment type="caution">
    <text evidence="2">The sequence shown here is derived from an EMBL/GenBank/DDBJ whole genome shotgun (WGS) entry which is preliminary data.</text>
</comment>
<dbReference type="RefSeq" id="WP_185192417.1">
    <property type="nucleotide sequence ID" value="NZ_JACKXD010000002.1"/>
</dbReference>
<keyword evidence="1" id="KW-0472">Membrane</keyword>
<dbReference type="Proteomes" id="UP000546257">
    <property type="component" value="Unassembled WGS sequence"/>
</dbReference>
<evidence type="ECO:0000313" key="3">
    <source>
        <dbReference type="Proteomes" id="UP000546257"/>
    </source>
</evidence>
<keyword evidence="1" id="KW-1133">Transmembrane helix</keyword>
<feature type="transmembrane region" description="Helical" evidence="1">
    <location>
        <begin position="93"/>
        <end position="114"/>
    </location>
</feature>
<dbReference type="EMBL" id="JACKXD010000002">
    <property type="protein sequence ID" value="MBB6646062.1"/>
    <property type="molecule type" value="Genomic_DNA"/>
</dbReference>
<name>A0A7J9SHU8_9EURY</name>
<gene>
    <name evidence="2" type="ORF">H5V44_07140</name>
</gene>
<protein>
    <submittedName>
        <fullName evidence="2">Uncharacterized protein</fullName>
    </submittedName>
</protein>
<reference evidence="2 3" key="1">
    <citation type="submission" date="2020-08" db="EMBL/GenBank/DDBJ databases">
        <authorList>
            <person name="Seo M.-J."/>
        </authorList>
    </citation>
    <scope>NUCLEOTIDE SEQUENCE [LARGE SCALE GENOMIC DNA]</scope>
    <source>
        <strain evidence="2 3">MBLA0160</strain>
    </source>
</reference>
<feature type="transmembrane region" description="Helical" evidence="1">
    <location>
        <begin position="69"/>
        <end position="87"/>
    </location>
</feature>
<proteinExistence type="predicted"/>
<evidence type="ECO:0000313" key="2">
    <source>
        <dbReference type="EMBL" id="MBB6646062.1"/>
    </source>
</evidence>
<accession>A0A7J9SHU8</accession>
<sequence>MDRRQLARDGLLAAATCGALLLGAGFAGVDRRAFADPLLVGVGCVGMVGIEILLLRNPELTRRLWNRRSVRIGSALGVLVAGWLAASTGAARVVAAVAWGLVAYVGLVGVVLVAGRNPLARLA</sequence>
<keyword evidence="3" id="KW-1185">Reference proteome</keyword>
<evidence type="ECO:0000256" key="1">
    <source>
        <dbReference type="SAM" id="Phobius"/>
    </source>
</evidence>
<keyword evidence="1" id="KW-0812">Transmembrane</keyword>
<dbReference type="AlphaFoldDB" id="A0A7J9SHU8"/>
<organism evidence="2 3">
    <name type="scientific">Halobellus ruber</name>
    <dbReference type="NCBI Taxonomy" id="2761102"/>
    <lineage>
        <taxon>Archaea</taxon>
        <taxon>Methanobacteriati</taxon>
        <taxon>Methanobacteriota</taxon>
        <taxon>Stenosarchaea group</taxon>
        <taxon>Halobacteria</taxon>
        <taxon>Halobacteriales</taxon>
        <taxon>Haloferacaceae</taxon>
        <taxon>Halobellus</taxon>
    </lineage>
</organism>